<evidence type="ECO:0000256" key="1">
    <source>
        <dbReference type="ARBA" id="ARBA00022475"/>
    </source>
</evidence>
<dbReference type="GO" id="GO:0051301">
    <property type="term" value="P:cell division"/>
    <property type="evidence" value="ECO:0007669"/>
    <property type="project" value="UniProtKB-KW"/>
</dbReference>
<dbReference type="Pfam" id="PF08478">
    <property type="entry name" value="POTRA_1"/>
    <property type="match status" value="1"/>
</dbReference>
<dbReference type="InterPro" id="IPR050487">
    <property type="entry name" value="FtsQ_DivIB"/>
</dbReference>
<evidence type="ECO:0000256" key="2">
    <source>
        <dbReference type="ARBA" id="ARBA00022618"/>
    </source>
</evidence>
<dbReference type="PANTHER" id="PTHR37820:SF1">
    <property type="entry name" value="CELL DIVISION PROTEIN FTSQ"/>
    <property type="match status" value="1"/>
</dbReference>
<dbReference type="EMBL" id="PEYV01000029">
    <property type="protein sequence ID" value="PIS21640.1"/>
    <property type="molecule type" value="Genomic_DNA"/>
</dbReference>
<dbReference type="AlphaFoldDB" id="A0A2H0X9M4"/>
<feature type="domain" description="POTRA" evidence="7">
    <location>
        <begin position="76"/>
        <end position="118"/>
    </location>
</feature>
<proteinExistence type="predicted"/>
<dbReference type="Proteomes" id="UP000231098">
    <property type="component" value="Unassembled WGS sequence"/>
</dbReference>
<keyword evidence="3 6" id="KW-0812">Transmembrane</keyword>
<comment type="caution">
    <text evidence="8">The sequence shown here is derived from an EMBL/GenBank/DDBJ whole genome shotgun (WGS) entry which is preliminary data.</text>
</comment>
<evidence type="ECO:0000256" key="3">
    <source>
        <dbReference type="ARBA" id="ARBA00022692"/>
    </source>
</evidence>
<evidence type="ECO:0000313" key="9">
    <source>
        <dbReference type="Proteomes" id="UP000231098"/>
    </source>
</evidence>
<evidence type="ECO:0000256" key="6">
    <source>
        <dbReference type="SAM" id="Phobius"/>
    </source>
</evidence>
<name>A0A2H0X9M4_UNCKA</name>
<sequence>MFLRKFRRKLNLKVKSRKNRQVFARVVVITFLLALLSYFLYWVFLKSTFFSIDKISYIGGNEGQDTSLFFKEQLFGKNLIIINSSDISDRAASNFPVIERAVIEKKFPKSIIISITERTPLAIISAKNGNFVVDKNGQVFCEAGESLILPKVVFEDNLSIGDFVNAEKIMARISLLSALKEKNIPVSEVSVVESSISALIKNGPSAIFEIDADFIELVSLLKQILLKYKIEGKDLRKVDLRFQNPVVSF</sequence>
<dbReference type="PANTHER" id="PTHR37820">
    <property type="entry name" value="CELL DIVISION PROTEIN DIVIB"/>
    <property type="match status" value="1"/>
</dbReference>
<dbReference type="InterPro" id="IPR013685">
    <property type="entry name" value="POTRA_FtsQ_type"/>
</dbReference>
<organism evidence="8 9">
    <name type="scientific">candidate division WWE3 bacterium CG08_land_8_20_14_0_20_41_15</name>
    <dbReference type="NCBI Taxonomy" id="1975086"/>
    <lineage>
        <taxon>Bacteria</taxon>
        <taxon>Katanobacteria</taxon>
    </lineage>
</organism>
<protein>
    <recommendedName>
        <fullName evidence="7">POTRA domain-containing protein</fullName>
    </recommendedName>
</protein>
<keyword evidence="2" id="KW-0132">Cell division</keyword>
<keyword evidence="6" id="KW-0472">Membrane</keyword>
<dbReference type="GO" id="GO:0005886">
    <property type="term" value="C:plasma membrane"/>
    <property type="evidence" value="ECO:0007669"/>
    <property type="project" value="TreeGrafter"/>
</dbReference>
<evidence type="ECO:0000313" key="8">
    <source>
        <dbReference type="EMBL" id="PIS21640.1"/>
    </source>
</evidence>
<keyword evidence="1" id="KW-1003">Cell membrane</keyword>
<gene>
    <name evidence="8" type="ORF">COT51_01895</name>
</gene>
<keyword evidence="4 6" id="KW-1133">Transmembrane helix</keyword>
<feature type="transmembrane region" description="Helical" evidence="6">
    <location>
        <begin position="22"/>
        <end position="44"/>
    </location>
</feature>
<accession>A0A2H0X9M4</accession>
<reference evidence="9" key="1">
    <citation type="submission" date="2017-09" db="EMBL/GenBank/DDBJ databases">
        <title>Depth-based differentiation of microbial function through sediment-hosted aquifers and enrichment of novel symbionts in the deep terrestrial subsurface.</title>
        <authorList>
            <person name="Probst A.J."/>
            <person name="Ladd B."/>
            <person name="Jarett J.K."/>
            <person name="Geller-Mcgrath D.E."/>
            <person name="Sieber C.M.K."/>
            <person name="Emerson J.B."/>
            <person name="Anantharaman K."/>
            <person name="Thomas B.C."/>
            <person name="Malmstrom R."/>
            <person name="Stieglmeier M."/>
            <person name="Klingl A."/>
            <person name="Woyke T."/>
            <person name="Ryan C.M."/>
            <person name="Banfield J.F."/>
        </authorList>
    </citation>
    <scope>NUCLEOTIDE SEQUENCE [LARGE SCALE GENOMIC DNA]</scope>
</reference>
<evidence type="ECO:0000259" key="7">
    <source>
        <dbReference type="Pfam" id="PF08478"/>
    </source>
</evidence>
<evidence type="ECO:0000256" key="4">
    <source>
        <dbReference type="ARBA" id="ARBA00022989"/>
    </source>
</evidence>
<evidence type="ECO:0000256" key="5">
    <source>
        <dbReference type="ARBA" id="ARBA00023306"/>
    </source>
</evidence>
<keyword evidence="5" id="KW-0131">Cell cycle</keyword>